<sequence>MGPRTSLVTTTTNMDSETWHPGSNDYGWVAPAGAGSNHHANDGGGGVDKPGAVADYYLQAICEGNGLSSPPSHLQQLPPCFL</sequence>
<keyword evidence="2" id="KW-1185">Reference proteome</keyword>
<gene>
    <name evidence="1" type="ORF">NLG97_g4144</name>
</gene>
<name>A0ACC1QXB7_9HYPO</name>
<comment type="caution">
    <text evidence="1">The sequence shown here is derived from an EMBL/GenBank/DDBJ whole genome shotgun (WGS) entry which is preliminary data.</text>
</comment>
<evidence type="ECO:0000313" key="2">
    <source>
        <dbReference type="Proteomes" id="UP001148737"/>
    </source>
</evidence>
<accession>A0ACC1QXB7</accession>
<reference evidence="1" key="1">
    <citation type="submission" date="2022-07" db="EMBL/GenBank/DDBJ databases">
        <title>Genome Sequence of Lecanicillium saksenae.</title>
        <authorList>
            <person name="Buettner E."/>
        </authorList>
    </citation>
    <scope>NUCLEOTIDE SEQUENCE</scope>
    <source>
        <strain evidence="1">VT-O1</strain>
    </source>
</reference>
<evidence type="ECO:0000313" key="1">
    <source>
        <dbReference type="EMBL" id="KAJ3494340.1"/>
    </source>
</evidence>
<proteinExistence type="predicted"/>
<protein>
    <submittedName>
        <fullName evidence="1">Uncharacterized protein</fullName>
    </submittedName>
</protein>
<dbReference type="Proteomes" id="UP001148737">
    <property type="component" value="Unassembled WGS sequence"/>
</dbReference>
<organism evidence="1 2">
    <name type="scientific">Lecanicillium saksenae</name>
    <dbReference type="NCBI Taxonomy" id="468837"/>
    <lineage>
        <taxon>Eukaryota</taxon>
        <taxon>Fungi</taxon>
        <taxon>Dikarya</taxon>
        <taxon>Ascomycota</taxon>
        <taxon>Pezizomycotina</taxon>
        <taxon>Sordariomycetes</taxon>
        <taxon>Hypocreomycetidae</taxon>
        <taxon>Hypocreales</taxon>
        <taxon>Cordycipitaceae</taxon>
        <taxon>Lecanicillium</taxon>
    </lineage>
</organism>
<dbReference type="EMBL" id="JANAKD010000388">
    <property type="protein sequence ID" value="KAJ3494340.1"/>
    <property type="molecule type" value="Genomic_DNA"/>
</dbReference>